<evidence type="ECO:0000256" key="2">
    <source>
        <dbReference type="ARBA" id="ARBA00022980"/>
    </source>
</evidence>
<evidence type="ECO:0000256" key="4">
    <source>
        <dbReference type="HAMAP-Rule" id="MF_00270"/>
    </source>
</evidence>
<dbReference type="InterPro" id="IPR036870">
    <property type="entry name" value="Ribosomal_bS18_sf"/>
</dbReference>
<dbReference type="Gene3D" id="4.10.640.10">
    <property type="entry name" value="Ribosomal protein S18"/>
    <property type="match status" value="1"/>
</dbReference>
<dbReference type="GO" id="GO:0006412">
    <property type="term" value="P:translation"/>
    <property type="evidence" value="ECO:0007669"/>
    <property type="project" value="UniProtKB-UniRule"/>
</dbReference>
<dbReference type="PRINTS" id="PR00974">
    <property type="entry name" value="RIBOSOMALS18"/>
</dbReference>
<dbReference type="HAMAP" id="MF_00270">
    <property type="entry name" value="Ribosomal_bS18"/>
    <property type="match status" value="1"/>
</dbReference>
<organism evidence="7 8">
    <name type="scientific">Karelsulcia muelleri (strain SMDSEM)</name>
    <name type="common">Sulcia muelleri</name>
    <dbReference type="NCBI Taxonomy" id="595499"/>
    <lineage>
        <taxon>Bacteria</taxon>
        <taxon>Pseudomonadati</taxon>
        <taxon>Bacteroidota</taxon>
        <taxon>Flavobacteriia</taxon>
        <taxon>Flavobacteriales</taxon>
        <taxon>Candidatus Karelsulcia</taxon>
    </lineage>
</organism>
<sequence length="165" mass="19597">MDLISESMIKKNEENEENKANETEETENNNEEKKVNEDEDPKTIESFNPQRIYQDPEPDPELDSDSEKEENSLLEGEDSEKGIRFLTPFDVKTKPEKKYCFFLKNKIKYIDYKNPKFLIKFLNERGEILPRRITGTSKKFQKRLTKAIKRCKQIGLLPYITDRLR</sequence>
<evidence type="ECO:0000256" key="3">
    <source>
        <dbReference type="ARBA" id="ARBA00023274"/>
    </source>
</evidence>
<evidence type="ECO:0000313" key="7">
    <source>
        <dbReference type="EMBL" id="ACU52878.1"/>
    </source>
</evidence>
<keyword evidence="4" id="KW-0699">rRNA-binding</keyword>
<comment type="subunit">
    <text evidence="4">Part of the 30S ribosomal subunit. Forms a tight heterodimer with protein bS6.</text>
</comment>
<evidence type="ECO:0000256" key="5">
    <source>
        <dbReference type="RuleBase" id="RU003910"/>
    </source>
</evidence>
<protein>
    <recommendedName>
        <fullName evidence="4">Small ribosomal subunit protein bS18</fullName>
    </recommendedName>
</protein>
<dbReference type="Pfam" id="PF01084">
    <property type="entry name" value="Ribosomal_S18"/>
    <property type="match status" value="1"/>
</dbReference>
<dbReference type="HOGENOM" id="CLU_1609928_0_0_10"/>
<evidence type="ECO:0000256" key="1">
    <source>
        <dbReference type="ARBA" id="ARBA00005589"/>
    </source>
</evidence>
<dbReference type="NCBIfam" id="TIGR00165">
    <property type="entry name" value="S18"/>
    <property type="match status" value="1"/>
</dbReference>
<dbReference type="EMBL" id="CP001605">
    <property type="protein sequence ID" value="ACU52878.1"/>
    <property type="molecule type" value="Genomic_DNA"/>
</dbReference>
<dbReference type="PANTHER" id="PTHR13479">
    <property type="entry name" value="30S RIBOSOMAL PROTEIN S18"/>
    <property type="match status" value="1"/>
</dbReference>
<keyword evidence="3 4" id="KW-0687">Ribonucleoprotein</keyword>
<keyword evidence="4" id="KW-0694">RNA-binding</keyword>
<comment type="function">
    <text evidence="4">Binds as a heterodimer with protein bS6 to the central domain of the 16S rRNA, where it helps stabilize the platform of the 30S subunit.</text>
</comment>
<evidence type="ECO:0000256" key="6">
    <source>
        <dbReference type="SAM" id="MobiDB-lite"/>
    </source>
</evidence>
<dbReference type="GO" id="GO:0070181">
    <property type="term" value="F:small ribosomal subunit rRNA binding"/>
    <property type="evidence" value="ECO:0007669"/>
    <property type="project" value="TreeGrafter"/>
</dbReference>
<dbReference type="KEGG" id="sms:SMDSEM_175"/>
<comment type="similarity">
    <text evidence="1 4 5">Belongs to the bacterial ribosomal protein bS18 family.</text>
</comment>
<gene>
    <name evidence="4 7" type="primary">rpsR</name>
    <name evidence="7" type="ordered locus">SMDSEM_175</name>
</gene>
<dbReference type="STRING" id="595499.SMDSEM_175"/>
<reference evidence="7 8" key="1">
    <citation type="journal article" date="2009" name="Proc. Natl. Acad. Sci. U.S.A.">
        <title>Convergent evolution of metabolic roles in bacterial co-symbionts of insects.</title>
        <authorList>
            <person name="McCutcheon J.P."/>
            <person name="McDonald B.R."/>
            <person name="Moran N.A."/>
        </authorList>
    </citation>
    <scope>NUCLEOTIDE SEQUENCE [LARGE SCALE GENOMIC DNA]</scope>
    <source>
        <strain evidence="7 8">SMDSEM</strain>
    </source>
</reference>
<feature type="region of interest" description="Disordered" evidence="6">
    <location>
        <begin position="1"/>
        <end position="79"/>
    </location>
</feature>
<dbReference type="PANTHER" id="PTHR13479:SF40">
    <property type="entry name" value="SMALL RIBOSOMAL SUBUNIT PROTEIN BS18M"/>
    <property type="match status" value="1"/>
</dbReference>
<dbReference type="Proteomes" id="UP000008074">
    <property type="component" value="Chromosome"/>
</dbReference>
<feature type="compositionally biased region" description="Acidic residues" evidence="6">
    <location>
        <begin position="56"/>
        <end position="68"/>
    </location>
</feature>
<name>C7LKB6_KARMS</name>
<evidence type="ECO:0000313" key="8">
    <source>
        <dbReference type="Proteomes" id="UP000008074"/>
    </source>
</evidence>
<dbReference type="InterPro" id="IPR001648">
    <property type="entry name" value="Ribosomal_bS18"/>
</dbReference>
<keyword evidence="2 4" id="KW-0689">Ribosomal protein</keyword>
<accession>C7LKB6</accession>
<dbReference type="AlphaFoldDB" id="C7LKB6"/>
<dbReference type="GO" id="GO:0003735">
    <property type="term" value="F:structural constituent of ribosome"/>
    <property type="evidence" value="ECO:0007669"/>
    <property type="project" value="InterPro"/>
</dbReference>
<proteinExistence type="inferred from homology"/>
<dbReference type="GO" id="GO:0022627">
    <property type="term" value="C:cytosolic small ribosomal subunit"/>
    <property type="evidence" value="ECO:0007669"/>
    <property type="project" value="TreeGrafter"/>
</dbReference>
<dbReference type="SUPFAM" id="SSF46911">
    <property type="entry name" value="Ribosomal protein S18"/>
    <property type="match status" value="1"/>
</dbReference>
<feature type="compositionally biased region" description="Basic and acidic residues" evidence="6">
    <location>
        <begin position="8"/>
        <end position="22"/>
    </location>
</feature>